<feature type="transmembrane region" description="Helical" evidence="8">
    <location>
        <begin position="397"/>
        <end position="417"/>
    </location>
</feature>
<dbReference type="GO" id="GO:0016020">
    <property type="term" value="C:membrane"/>
    <property type="evidence" value="ECO:0007669"/>
    <property type="project" value="UniProtKB-SubCell"/>
</dbReference>
<dbReference type="Pfam" id="PF07690">
    <property type="entry name" value="MFS_1"/>
    <property type="match status" value="1"/>
</dbReference>
<accession>A0A7E4W693</accession>
<dbReference type="AlphaFoldDB" id="A0A7E4W693"/>
<organism evidence="10 11">
    <name type="scientific">Panagrellus redivivus</name>
    <name type="common">Microworm</name>
    <dbReference type="NCBI Taxonomy" id="6233"/>
    <lineage>
        <taxon>Eukaryota</taxon>
        <taxon>Metazoa</taxon>
        <taxon>Ecdysozoa</taxon>
        <taxon>Nematoda</taxon>
        <taxon>Chromadorea</taxon>
        <taxon>Rhabditida</taxon>
        <taxon>Tylenchina</taxon>
        <taxon>Panagrolaimomorpha</taxon>
        <taxon>Panagrolaimoidea</taxon>
        <taxon>Panagrolaimidae</taxon>
        <taxon>Panagrellus</taxon>
    </lineage>
</organism>
<reference evidence="11" key="2">
    <citation type="submission" date="2020-10" db="UniProtKB">
        <authorList>
            <consortium name="WormBaseParasite"/>
        </authorList>
    </citation>
    <scope>IDENTIFICATION</scope>
</reference>
<dbReference type="PANTHER" id="PTHR23505:SF79">
    <property type="entry name" value="PROTEIN SPINSTER"/>
    <property type="match status" value="1"/>
</dbReference>
<dbReference type="Proteomes" id="UP000492821">
    <property type="component" value="Unassembled WGS sequence"/>
</dbReference>
<reference evidence="10" key="1">
    <citation type="journal article" date="2013" name="Genetics">
        <title>The draft genome and transcriptome of Panagrellus redivivus are shaped by the harsh demands of a free-living lifestyle.</title>
        <authorList>
            <person name="Srinivasan J."/>
            <person name="Dillman A.R."/>
            <person name="Macchietto M.G."/>
            <person name="Heikkinen L."/>
            <person name="Lakso M."/>
            <person name="Fracchia K.M."/>
            <person name="Antoshechkin I."/>
            <person name="Mortazavi A."/>
            <person name="Wong G."/>
            <person name="Sternberg P.W."/>
        </authorList>
    </citation>
    <scope>NUCLEOTIDE SEQUENCE [LARGE SCALE GENOMIC DNA]</scope>
    <source>
        <strain evidence="10">MT8872</strain>
    </source>
</reference>
<keyword evidence="10" id="KW-1185">Reference proteome</keyword>
<dbReference type="GO" id="GO:0022857">
    <property type="term" value="F:transmembrane transporter activity"/>
    <property type="evidence" value="ECO:0007669"/>
    <property type="project" value="InterPro"/>
</dbReference>
<sequence length="626" mass="68192">MPGQDVPAVINSDPSRSRRFFGKLGKWLFLDTHNKRVMWILFLANLINYMDRFTIAGVLTKIKEDFDLNDQKAGLLQTSFLIAYLITAPIFGYLSDRWNRKYLIMIGMSIWLFAVIGGSFVPAGMNYLFFISRAAVGIGEASYGVIVPTMIADMFAGNTRSKVFMFFYIAIPVGSGLGYGVGSAITAVTKSWRWGMRATPAIGFFVLALTGIVVRDPPRGQSDAMHTDPTTLWADVKYLGKRKTFWFATGACTMNFFMIGALSWWTPTITKYAYAAQNGGAVPPEVEAELGVTFGAVTCIAGLIGVTIGTAISGYCRKLVVSESTLYKGADPFICGAACFFALPMLIIALKVFEISLTVGWIFAFLAITCLCVPWAVNTDIVMRTVLPHRRGIANAIMTSVSHLLGDACSPYLVGVVSDALMNLYKDDTAAGHYTALQYALLIATLTLIFATALYVCASYTMGSCLNEFEQATHYAPLNSLPVDSMPHMDQPVVERRVVSNALNDAPDHIRIESAAGSSDPLVTRNSAEPSRGPSGSTEHITPTNTTVADKSVKEVRKSKAKTSVCDSDEDRPITLDGQIIPDTTDEAGPMMLTKRRSHHLVDVTQVGTERTDGTQRTSVDTTQVE</sequence>
<dbReference type="InterPro" id="IPR044770">
    <property type="entry name" value="MFS_spinster-like"/>
</dbReference>
<evidence type="ECO:0000256" key="4">
    <source>
        <dbReference type="ARBA" id="ARBA00022989"/>
    </source>
</evidence>
<comment type="subcellular location">
    <subcellularLocation>
        <location evidence="1">Membrane</location>
        <topology evidence="1">Multi-pass membrane protein</topology>
    </subcellularLocation>
</comment>
<evidence type="ECO:0000313" key="10">
    <source>
        <dbReference type="Proteomes" id="UP000492821"/>
    </source>
</evidence>
<evidence type="ECO:0000259" key="9">
    <source>
        <dbReference type="PROSITE" id="PS50850"/>
    </source>
</evidence>
<dbReference type="WBParaSite" id="Pan_g7383.t1">
    <property type="protein sequence ID" value="Pan_g7383.t1"/>
    <property type="gene ID" value="Pan_g7383"/>
</dbReference>
<feature type="transmembrane region" description="Helical" evidence="8">
    <location>
        <begin position="437"/>
        <end position="458"/>
    </location>
</feature>
<feature type="transmembrane region" description="Helical" evidence="8">
    <location>
        <begin position="163"/>
        <end position="188"/>
    </location>
</feature>
<keyword evidence="5 8" id="KW-0472">Membrane</keyword>
<evidence type="ECO:0000256" key="1">
    <source>
        <dbReference type="ARBA" id="ARBA00004141"/>
    </source>
</evidence>
<dbReference type="PANTHER" id="PTHR23505">
    <property type="entry name" value="SPINSTER"/>
    <property type="match status" value="1"/>
</dbReference>
<comment type="similarity">
    <text evidence="6">Belongs to the major facilitator superfamily. Spinster (TC 2.A.1.49) family.</text>
</comment>
<evidence type="ECO:0000256" key="3">
    <source>
        <dbReference type="ARBA" id="ARBA00022692"/>
    </source>
</evidence>
<evidence type="ECO:0000256" key="5">
    <source>
        <dbReference type="ARBA" id="ARBA00023136"/>
    </source>
</evidence>
<protein>
    <submittedName>
        <fullName evidence="11">MFS domain-containing protein</fullName>
    </submittedName>
</protein>
<feature type="transmembrane region" description="Helical" evidence="8">
    <location>
        <begin position="127"/>
        <end position="151"/>
    </location>
</feature>
<evidence type="ECO:0000256" key="7">
    <source>
        <dbReference type="SAM" id="MobiDB-lite"/>
    </source>
</evidence>
<dbReference type="Gene3D" id="1.20.1250.20">
    <property type="entry name" value="MFS general substrate transporter like domains"/>
    <property type="match status" value="1"/>
</dbReference>
<dbReference type="SUPFAM" id="SSF103473">
    <property type="entry name" value="MFS general substrate transporter"/>
    <property type="match status" value="1"/>
</dbReference>
<dbReference type="CDD" id="cd17328">
    <property type="entry name" value="MFS_spinster_like"/>
    <property type="match status" value="1"/>
</dbReference>
<keyword evidence="2" id="KW-0813">Transport</keyword>
<evidence type="ECO:0000256" key="6">
    <source>
        <dbReference type="ARBA" id="ARBA00024338"/>
    </source>
</evidence>
<name>A0A7E4W693_PANRE</name>
<feature type="transmembrane region" description="Helical" evidence="8">
    <location>
        <begin position="359"/>
        <end position="377"/>
    </location>
</feature>
<feature type="compositionally biased region" description="Polar residues" evidence="7">
    <location>
        <begin position="615"/>
        <end position="626"/>
    </location>
</feature>
<evidence type="ECO:0000256" key="8">
    <source>
        <dbReference type="SAM" id="Phobius"/>
    </source>
</evidence>
<proteinExistence type="inferred from homology"/>
<dbReference type="InterPro" id="IPR020846">
    <property type="entry name" value="MFS_dom"/>
</dbReference>
<feature type="transmembrane region" description="Helical" evidence="8">
    <location>
        <begin position="37"/>
        <end position="55"/>
    </location>
</feature>
<feature type="transmembrane region" description="Helical" evidence="8">
    <location>
        <begin position="333"/>
        <end position="353"/>
    </location>
</feature>
<feature type="transmembrane region" description="Helical" evidence="8">
    <location>
        <begin position="245"/>
        <end position="265"/>
    </location>
</feature>
<dbReference type="PROSITE" id="PS50850">
    <property type="entry name" value="MFS"/>
    <property type="match status" value="1"/>
</dbReference>
<feature type="transmembrane region" description="Helical" evidence="8">
    <location>
        <begin position="75"/>
        <end position="95"/>
    </location>
</feature>
<feature type="region of interest" description="Disordered" evidence="7">
    <location>
        <begin position="607"/>
        <end position="626"/>
    </location>
</feature>
<evidence type="ECO:0000256" key="2">
    <source>
        <dbReference type="ARBA" id="ARBA00022448"/>
    </source>
</evidence>
<dbReference type="InterPro" id="IPR011701">
    <property type="entry name" value="MFS"/>
</dbReference>
<feature type="transmembrane region" description="Helical" evidence="8">
    <location>
        <begin position="194"/>
        <end position="214"/>
    </location>
</feature>
<feature type="compositionally biased region" description="Polar residues" evidence="7">
    <location>
        <begin position="524"/>
        <end position="549"/>
    </location>
</feature>
<feature type="region of interest" description="Disordered" evidence="7">
    <location>
        <begin position="509"/>
        <end position="586"/>
    </location>
</feature>
<feature type="domain" description="Major facilitator superfamily (MFS) profile" evidence="9">
    <location>
        <begin position="37"/>
        <end position="462"/>
    </location>
</feature>
<evidence type="ECO:0000313" key="11">
    <source>
        <dbReference type="WBParaSite" id="Pan_g7383.t1"/>
    </source>
</evidence>
<keyword evidence="3 8" id="KW-0812">Transmembrane</keyword>
<keyword evidence="4 8" id="KW-1133">Transmembrane helix</keyword>
<feature type="transmembrane region" description="Helical" evidence="8">
    <location>
        <begin position="292"/>
        <end position="312"/>
    </location>
</feature>
<feature type="transmembrane region" description="Helical" evidence="8">
    <location>
        <begin position="102"/>
        <end position="121"/>
    </location>
</feature>
<dbReference type="InterPro" id="IPR036259">
    <property type="entry name" value="MFS_trans_sf"/>
</dbReference>